<dbReference type="Pfam" id="PF01832">
    <property type="entry name" value="Glucosaminidase"/>
    <property type="match status" value="1"/>
</dbReference>
<feature type="domain" description="Mannosyl-glycoprotein endo-beta-N-acetylglucosamidase-like" evidence="2">
    <location>
        <begin position="151"/>
        <end position="272"/>
    </location>
</feature>
<gene>
    <name evidence="3" type="ORF">KL86APRO_12417</name>
</gene>
<dbReference type="PANTHER" id="PTHR40572:SF1">
    <property type="entry name" value="PROTEIN BAX"/>
    <property type="match status" value="1"/>
</dbReference>
<name>A0A212KA69_9PROT</name>
<evidence type="ECO:0000259" key="2">
    <source>
        <dbReference type="Pfam" id="PF01832"/>
    </source>
</evidence>
<dbReference type="InterPro" id="IPR053195">
    <property type="entry name" value="Bax-like"/>
</dbReference>
<dbReference type="EMBL" id="FLUO01000001">
    <property type="protein sequence ID" value="SBW08580.1"/>
    <property type="molecule type" value="Genomic_DNA"/>
</dbReference>
<protein>
    <recommendedName>
        <fullName evidence="2">Mannosyl-glycoprotein endo-beta-N-acetylglucosamidase-like domain-containing protein</fullName>
    </recommendedName>
</protein>
<feature type="chain" id="PRO_5012804076" description="Mannosyl-glycoprotein endo-beta-N-acetylglucosamidase-like domain-containing protein" evidence="1">
    <location>
        <begin position="32"/>
        <end position="291"/>
    </location>
</feature>
<organism evidence="3">
    <name type="scientific">uncultured Alphaproteobacteria bacterium</name>
    <dbReference type="NCBI Taxonomy" id="91750"/>
    <lineage>
        <taxon>Bacteria</taxon>
        <taxon>Pseudomonadati</taxon>
        <taxon>Pseudomonadota</taxon>
        <taxon>Alphaproteobacteria</taxon>
        <taxon>environmental samples</taxon>
    </lineage>
</organism>
<sequence length="291" mass="31659">MTEPSQAVARIRFCFCLAAALCVAAVSSARAEPGVAPEAMALADVYAANGYDWDSVRTGEADVPKLSTRTLPRDLARLDDLQLKKSLFFRALLPVVLQVNDEIAAERKRLTGIAARLRRGEPLAPRDESWLAGLSDRYGATTVEDLLLRVDGVPPSLVLAQAAEESGWGTSRFVREGNALFGQYTWNDDHDGIAPKDNESDGDARRVRAFSSLEGAIAAYVHNLNSHRAYARFRALRAAGASGYDLTRALDRYSERGGAYGETLRLIIRANRLAALDEARLADELQVAGNP</sequence>
<evidence type="ECO:0000313" key="3">
    <source>
        <dbReference type="EMBL" id="SBW08580.1"/>
    </source>
</evidence>
<accession>A0A212KA69</accession>
<keyword evidence="1" id="KW-0732">Signal</keyword>
<feature type="signal peptide" evidence="1">
    <location>
        <begin position="1"/>
        <end position="31"/>
    </location>
</feature>
<evidence type="ECO:0000256" key="1">
    <source>
        <dbReference type="SAM" id="SignalP"/>
    </source>
</evidence>
<dbReference type="PANTHER" id="PTHR40572">
    <property type="entry name" value="PROTEIN BAX"/>
    <property type="match status" value="1"/>
</dbReference>
<dbReference type="Gene3D" id="1.10.530.10">
    <property type="match status" value="1"/>
</dbReference>
<proteinExistence type="predicted"/>
<dbReference type="GO" id="GO:0004040">
    <property type="term" value="F:amidase activity"/>
    <property type="evidence" value="ECO:0007669"/>
    <property type="project" value="InterPro"/>
</dbReference>
<dbReference type="AlphaFoldDB" id="A0A212KA69"/>
<reference evidence="3" key="1">
    <citation type="submission" date="2016-04" db="EMBL/GenBank/DDBJ databases">
        <authorList>
            <person name="Evans L.H."/>
            <person name="Alamgir A."/>
            <person name="Owens N."/>
            <person name="Weber N.D."/>
            <person name="Virtaneva K."/>
            <person name="Barbian K."/>
            <person name="Babar A."/>
            <person name="Rosenke K."/>
        </authorList>
    </citation>
    <scope>NUCLEOTIDE SEQUENCE</scope>
    <source>
        <strain evidence="3">86</strain>
    </source>
</reference>
<dbReference type="InterPro" id="IPR002901">
    <property type="entry name" value="MGlyc_endo_b_GlcNAc-like_dom"/>
</dbReference>